<evidence type="ECO:0000256" key="5">
    <source>
        <dbReference type="ARBA" id="ARBA00012388"/>
    </source>
</evidence>
<keyword evidence="8" id="KW-0479">Metal-binding</keyword>
<dbReference type="InterPro" id="IPR043519">
    <property type="entry name" value="NT_sf"/>
</dbReference>
<comment type="cofactor">
    <cofactor evidence="1">
        <name>Mn(2+)</name>
        <dbReference type="ChEBI" id="CHEBI:29035"/>
    </cofactor>
</comment>
<evidence type="ECO:0000313" key="14">
    <source>
        <dbReference type="Proteomes" id="UP000799441"/>
    </source>
</evidence>
<feature type="non-terminal residue" evidence="13">
    <location>
        <position position="515"/>
    </location>
</feature>
<feature type="domain" description="Poly(A) RNA polymerase mitochondrial-like central palm" evidence="12">
    <location>
        <begin position="12"/>
        <end position="123"/>
    </location>
</feature>
<dbReference type="Gene3D" id="3.30.460.10">
    <property type="entry name" value="Beta Polymerase, domain 2"/>
    <property type="match status" value="1"/>
</dbReference>
<dbReference type="EC" id="2.7.7.19" evidence="5"/>
<dbReference type="Proteomes" id="UP000799441">
    <property type="component" value="Unassembled WGS sequence"/>
</dbReference>
<feature type="compositionally biased region" description="Basic and acidic residues" evidence="10">
    <location>
        <begin position="135"/>
        <end position="159"/>
    </location>
</feature>
<reference evidence="13" key="1">
    <citation type="journal article" date="2020" name="Stud. Mycol.">
        <title>101 Dothideomycetes genomes: a test case for predicting lifestyles and emergence of pathogens.</title>
        <authorList>
            <person name="Haridas S."/>
            <person name="Albert R."/>
            <person name="Binder M."/>
            <person name="Bloem J."/>
            <person name="Labutti K."/>
            <person name="Salamov A."/>
            <person name="Andreopoulos B."/>
            <person name="Baker S."/>
            <person name="Barry K."/>
            <person name="Bills G."/>
            <person name="Bluhm B."/>
            <person name="Cannon C."/>
            <person name="Castanera R."/>
            <person name="Culley D."/>
            <person name="Daum C."/>
            <person name="Ezra D."/>
            <person name="Gonzalez J."/>
            <person name="Henrissat B."/>
            <person name="Kuo A."/>
            <person name="Liang C."/>
            <person name="Lipzen A."/>
            <person name="Lutzoni F."/>
            <person name="Magnuson J."/>
            <person name="Mondo S."/>
            <person name="Nolan M."/>
            <person name="Ohm R."/>
            <person name="Pangilinan J."/>
            <person name="Park H.-J."/>
            <person name="Ramirez L."/>
            <person name="Alfaro M."/>
            <person name="Sun H."/>
            <person name="Tritt A."/>
            <person name="Yoshinaga Y."/>
            <person name="Zwiers L.-H."/>
            <person name="Turgeon B."/>
            <person name="Goodwin S."/>
            <person name="Spatafora J."/>
            <person name="Crous P."/>
            <person name="Grigoriev I."/>
        </authorList>
    </citation>
    <scope>NUCLEOTIDE SEQUENCE</scope>
    <source>
        <strain evidence="13">CBS 116435</strain>
    </source>
</reference>
<dbReference type="InterPro" id="IPR054708">
    <property type="entry name" value="MTPAP-like_central"/>
</dbReference>
<evidence type="ECO:0000256" key="3">
    <source>
        <dbReference type="ARBA" id="ARBA00004496"/>
    </source>
</evidence>
<dbReference type="PANTHER" id="PTHR12271">
    <property type="entry name" value="POLY A POLYMERASE CID PAP -RELATED"/>
    <property type="match status" value="1"/>
</dbReference>
<accession>A0A9P4QBR2</accession>
<dbReference type="GO" id="GO:0050265">
    <property type="term" value="F:RNA uridylyltransferase activity"/>
    <property type="evidence" value="ECO:0007669"/>
    <property type="project" value="TreeGrafter"/>
</dbReference>
<dbReference type="GO" id="GO:0010605">
    <property type="term" value="P:negative regulation of macromolecule metabolic process"/>
    <property type="evidence" value="ECO:0007669"/>
    <property type="project" value="UniProtKB-ARBA"/>
</dbReference>
<organism evidence="13 14">
    <name type="scientific">Polychaeton citri CBS 116435</name>
    <dbReference type="NCBI Taxonomy" id="1314669"/>
    <lineage>
        <taxon>Eukaryota</taxon>
        <taxon>Fungi</taxon>
        <taxon>Dikarya</taxon>
        <taxon>Ascomycota</taxon>
        <taxon>Pezizomycotina</taxon>
        <taxon>Dothideomycetes</taxon>
        <taxon>Dothideomycetidae</taxon>
        <taxon>Capnodiales</taxon>
        <taxon>Capnodiaceae</taxon>
        <taxon>Polychaeton</taxon>
    </lineage>
</organism>
<dbReference type="Pfam" id="PF03828">
    <property type="entry name" value="PAP_assoc"/>
    <property type="match status" value="1"/>
</dbReference>
<evidence type="ECO:0000256" key="2">
    <source>
        <dbReference type="ARBA" id="ARBA00001946"/>
    </source>
</evidence>
<keyword evidence="6" id="KW-0963">Cytoplasm</keyword>
<keyword evidence="14" id="KW-1185">Reference proteome</keyword>
<gene>
    <name evidence="13" type="ORF">K431DRAFT_197851</name>
</gene>
<dbReference type="GO" id="GO:0031123">
    <property type="term" value="P:RNA 3'-end processing"/>
    <property type="evidence" value="ECO:0007669"/>
    <property type="project" value="TreeGrafter"/>
</dbReference>
<evidence type="ECO:0000256" key="8">
    <source>
        <dbReference type="ARBA" id="ARBA00022723"/>
    </source>
</evidence>
<dbReference type="Gene3D" id="1.10.1410.10">
    <property type="match status" value="1"/>
</dbReference>
<dbReference type="SUPFAM" id="SSF81301">
    <property type="entry name" value="Nucleotidyltransferase"/>
    <property type="match status" value="1"/>
</dbReference>
<dbReference type="AlphaFoldDB" id="A0A9P4QBR2"/>
<keyword evidence="9" id="KW-0460">Magnesium</keyword>
<dbReference type="SUPFAM" id="SSF81631">
    <property type="entry name" value="PAP/OAS1 substrate-binding domain"/>
    <property type="match status" value="1"/>
</dbReference>
<evidence type="ECO:0000256" key="1">
    <source>
        <dbReference type="ARBA" id="ARBA00001936"/>
    </source>
</evidence>
<evidence type="ECO:0000256" key="10">
    <source>
        <dbReference type="SAM" id="MobiDB-lite"/>
    </source>
</evidence>
<comment type="similarity">
    <text evidence="4">Belongs to the DNA polymerase type-B-like family.</text>
</comment>
<dbReference type="GO" id="GO:0005737">
    <property type="term" value="C:cytoplasm"/>
    <property type="evidence" value="ECO:0007669"/>
    <property type="project" value="UniProtKB-SubCell"/>
</dbReference>
<protein>
    <recommendedName>
        <fullName evidence="5">polynucleotide adenylyltransferase</fullName>
        <ecNumber evidence="5">2.7.7.19</ecNumber>
    </recommendedName>
</protein>
<feature type="compositionally biased region" description="Basic and acidic residues" evidence="10">
    <location>
        <begin position="189"/>
        <end position="203"/>
    </location>
</feature>
<evidence type="ECO:0000256" key="7">
    <source>
        <dbReference type="ARBA" id="ARBA00022679"/>
    </source>
</evidence>
<feature type="compositionally biased region" description="Polar residues" evidence="10">
    <location>
        <begin position="204"/>
        <end position="215"/>
    </location>
</feature>
<sequence length="515" mass="58120">QAAYLQDKADQEVRLVEISESERRQKETFLTKLQGLCEILCEANPSLPKVTLECFGSFKSGFASAGSDMDVAIVLKGNLSESTYISLDEAGLPRSLEKMLLENAIGARLLDKTRVPIIQVCEAPDDETLAKLTQNRKDWEDSPVEHKYPHLFKDGKKQDDQDEIVADAHELKSTSKNEQAPEQFPAEIPNERIHMEQSGKDSVPRTNSASPTIQKNKPIIDPVSENGGESTNTEKEAQSQPKRERPWTRERKKATMDFPKEGVGIQCDINFFNPLGIHNTKLLRCYSSCDPRVRPMILFIKAWAKRRKINSSYSGTLSSYGYVLMVLHYLVNITKPPVLPNLQRQLQVGSTFFEPGRAPVQVGEWVVDFCQDEIALLEAARSGQLTKSNEPLGSLLAGFFHYYAAQGGWRPDQSFFWKDSVLSLRSPGGILSKEDKGWTRLVTEEVDGKEVRHRYLFAIEDPFELRHNVARTVGHQGIVAVRDEFRRAHRILLDAGNSRPLRDGELLDPFVDPEE</sequence>
<dbReference type="GO" id="GO:0046872">
    <property type="term" value="F:metal ion binding"/>
    <property type="evidence" value="ECO:0007669"/>
    <property type="project" value="UniProtKB-KW"/>
</dbReference>
<feature type="compositionally biased region" description="Basic and acidic residues" evidence="10">
    <location>
        <begin position="166"/>
        <end position="175"/>
    </location>
</feature>
<evidence type="ECO:0000259" key="11">
    <source>
        <dbReference type="Pfam" id="PF03828"/>
    </source>
</evidence>
<dbReference type="EMBL" id="MU003778">
    <property type="protein sequence ID" value="KAF2723025.1"/>
    <property type="molecule type" value="Genomic_DNA"/>
</dbReference>
<feature type="domain" description="PAP-associated" evidence="11">
    <location>
        <begin position="391"/>
        <end position="467"/>
    </location>
</feature>
<evidence type="ECO:0000256" key="9">
    <source>
        <dbReference type="ARBA" id="ARBA00022842"/>
    </source>
</evidence>
<evidence type="ECO:0000259" key="12">
    <source>
        <dbReference type="Pfam" id="PF22600"/>
    </source>
</evidence>
<proteinExistence type="inferred from homology"/>
<feature type="non-terminal residue" evidence="13">
    <location>
        <position position="1"/>
    </location>
</feature>
<feature type="compositionally biased region" description="Basic and acidic residues" evidence="10">
    <location>
        <begin position="232"/>
        <end position="255"/>
    </location>
</feature>
<comment type="cofactor">
    <cofactor evidence="2">
        <name>Mg(2+)</name>
        <dbReference type="ChEBI" id="CHEBI:18420"/>
    </cofactor>
</comment>
<evidence type="ECO:0000313" key="13">
    <source>
        <dbReference type="EMBL" id="KAF2723025.1"/>
    </source>
</evidence>
<evidence type="ECO:0000256" key="4">
    <source>
        <dbReference type="ARBA" id="ARBA00008593"/>
    </source>
</evidence>
<evidence type="ECO:0000256" key="6">
    <source>
        <dbReference type="ARBA" id="ARBA00022490"/>
    </source>
</evidence>
<feature type="region of interest" description="Disordered" evidence="10">
    <location>
        <begin position="135"/>
        <end position="255"/>
    </location>
</feature>
<dbReference type="PANTHER" id="PTHR12271:SF40">
    <property type="entry name" value="POLY(A) RNA POLYMERASE GLD2"/>
    <property type="match status" value="1"/>
</dbReference>
<name>A0A9P4QBR2_9PEZI</name>
<dbReference type="InterPro" id="IPR002058">
    <property type="entry name" value="PAP_assoc"/>
</dbReference>
<comment type="subcellular location">
    <subcellularLocation>
        <location evidence="3">Cytoplasm</location>
    </subcellularLocation>
</comment>
<dbReference type="Pfam" id="PF22600">
    <property type="entry name" value="MTPAP-like_central"/>
    <property type="match status" value="1"/>
</dbReference>
<comment type="caution">
    <text evidence="13">The sequence shown here is derived from an EMBL/GenBank/DDBJ whole genome shotgun (WGS) entry which is preliminary data.</text>
</comment>
<dbReference type="GO" id="GO:1990817">
    <property type="term" value="F:poly(A) RNA polymerase activity"/>
    <property type="evidence" value="ECO:0007669"/>
    <property type="project" value="UniProtKB-EC"/>
</dbReference>
<keyword evidence="7" id="KW-0808">Transferase</keyword>
<dbReference type="OrthoDB" id="407432at2759"/>